<evidence type="ECO:0000256" key="3">
    <source>
        <dbReference type="ARBA" id="ARBA00012513"/>
    </source>
</evidence>
<keyword evidence="6" id="KW-0723">Serine/threonine-protein kinase</keyword>
<reference evidence="16 17" key="1">
    <citation type="submission" date="2017-12" db="EMBL/GenBank/DDBJ databases">
        <title>Hemimetabolous genomes reveal molecular basis of termite eusociality.</title>
        <authorList>
            <person name="Harrison M.C."/>
            <person name="Jongepier E."/>
            <person name="Robertson H.M."/>
            <person name="Arning N."/>
            <person name="Bitard-Feildel T."/>
            <person name="Chao H."/>
            <person name="Childers C.P."/>
            <person name="Dinh H."/>
            <person name="Doddapaneni H."/>
            <person name="Dugan S."/>
            <person name="Gowin J."/>
            <person name="Greiner C."/>
            <person name="Han Y."/>
            <person name="Hu H."/>
            <person name="Hughes D.S.T."/>
            <person name="Huylmans A.-K."/>
            <person name="Kemena C."/>
            <person name="Kremer L.P.M."/>
            <person name="Lee S.L."/>
            <person name="Lopez-Ezquerra A."/>
            <person name="Mallet L."/>
            <person name="Monroy-Kuhn J.M."/>
            <person name="Moser A."/>
            <person name="Murali S.C."/>
            <person name="Muzny D.M."/>
            <person name="Otani S."/>
            <person name="Piulachs M.-D."/>
            <person name="Poelchau M."/>
            <person name="Qu J."/>
            <person name="Schaub F."/>
            <person name="Wada-Katsumata A."/>
            <person name="Worley K.C."/>
            <person name="Xie Q."/>
            <person name="Ylla G."/>
            <person name="Poulsen M."/>
            <person name="Gibbs R.A."/>
            <person name="Schal C."/>
            <person name="Richards S."/>
            <person name="Belles X."/>
            <person name="Korb J."/>
            <person name="Bornberg-Bauer E."/>
        </authorList>
    </citation>
    <scope>NUCLEOTIDE SEQUENCE [LARGE SCALE GENOMIC DNA]</scope>
    <source>
        <tissue evidence="16">Whole body</tissue>
    </source>
</reference>
<dbReference type="Gene3D" id="1.10.510.10">
    <property type="entry name" value="Transferase(Phosphotransferase) domain 1"/>
    <property type="match status" value="1"/>
</dbReference>
<evidence type="ECO:0000256" key="4">
    <source>
        <dbReference type="ARBA" id="ARBA00022454"/>
    </source>
</evidence>
<dbReference type="Pfam" id="PF12330">
    <property type="entry name" value="Haspin_kinase"/>
    <property type="match status" value="1"/>
</dbReference>
<keyword evidence="7" id="KW-0808">Transferase</keyword>
<dbReference type="PANTHER" id="PTHR24419">
    <property type="entry name" value="INTERLEUKIN-1 RECEPTOR-ASSOCIATED KINASE"/>
    <property type="match status" value="1"/>
</dbReference>
<evidence type="ECO:0000256" key="14">
    <source>
        <dbReference type="SAM" id="MobiDB-lite"/>
    </source>
</evidence>
<dbReference type="InterPro" id="IPR000719">
    <property type="entry name" value="Prot_kinase_dom"/>
</dbReference>
<dbReference type="EMBL" id="NEVH01003746">
    <property type="protein sequence ID" value="PNF40209.1"/>
    <property type="molecule type" value="Genomic_DNA"/>
</dbReference>
<evidence type="ECO:0000313" key="16">
    <source>
        <dbReference type="EMBL" id="PNF40209.1"/>
    </source>
</evidence>
<dbReference type="InterPro" id="IPR011009">
    <property type="entry name" value="Kinase-like_dom_sf"/>
</dbReference>
<organism evidence="16 17">
    <name type="scientific">Cryptotermes secundus</name>
    <dbReference type="NCBI Taxonomy" id="105785"/>
    <lineage>
        <taxon>Eukaryota</taxon>
        <taxon>Metazoa</taxon>
        <taxon>Ecdysozoa</taxon>
        <taxon>Arthropoda</taxon>
        <taxon>Hexapoda</taxon>
        <taxon>Insecta</taxon>
        <taxon>Pterygota</taxon>
        <taxon>Neoptera</taxon>
        <taxon>Polyneoptera</taxon>
        <taxon>Dictyoptera</taxon>
        <taxon>Blattodea</taxon>
        <taxon>Blattoidea</taxon>
        <taxon>Termitoidae</taxon>
        <taxon>Kalotermitidae</taxon>
        <taxon>Cryptotermitinae</taxon>
        <taxon>Cryptotermes</taxon>
    </lineage>
</organism>
<keyword evidence="8 13" id="KW-0547">Nucleotide-binding</keyword>
<dbReference type="FunFam" id="1.10.510.10:FF:000401">
    <property type="entry name" value="serine/threonine-protein kinase haspin"/>
    <property type="match status" value="1"/>
</dbReference>
<dbReference type="OrthoDB" id="21018at2759"/>
<comment type="catalytic activity">
    <reaction evidence="11">
        <text>L-threonyl-[protein] + ATP = O-phospho-L-threonyl-[protein] + ADP + H(+)</text>
        <dbReference type="Rhea" id="RHEA:46608"/>
        <dbReference type="Rhea" id="RHEA-COMP:11060"/>
        <dbReference type="Rhea" id="RHEA-COMP:11605"/>
        <dbReference type="ChEBI" id="CHEBI:15378"/>
        <dbReference type="ChEBI" id="CHEBI:30013"/>
        <dbReference type="ChEBI" id="CHEBI:30616"/>
        <dbReference type="ChEBI" id="CHEBI:61977"/>
        <dbReference type="ChEBI" id="CHEBI:456216"/>
        <dbReference type="EC" id="2.7.11.1"/>
    </reaction>
</comment>
<dbReference type="AlphaFoldDB" id="A0A2J7RH97"/>
<dbReference type="GO" id="GO:0035556">
    <property type="term" value="P:intracellular signal transduction"/>
    <property type="evidence" value="ECO:0007669"/>
    <property type="project" value="TreeGrafter"/>
</dbReference>
<keyword evidence="5" id="KW-0963">Cytoplasm</keyword>
<dbReference type="GO" id="GO:0005634">
    <property type="term" value="C:nucleus"/>
    <property type="evidence" value="ECO:0007669"/>
    <property type="project" value="TreeGrafter"/>
</dbReference>
<dbReference type="EC" id="2.7.11.1" evidence="3"/>
<dbReference type="PROSITE" id="PS00107">
    <property type="entry name" value="PROTEIN_KINASE_ATP"/>
    <property type="match status" value="1"/>
</dbReference>
<feature type="domain" description="Protein kinase" evidence="15">
    <location>
        <begin position="718"/>
        <end position="1026"/>
    </location>
</feature>
<dbReference type="GO" id="GO:0005524">
    <property type="term" value="F:ATP binding"/>
    <property type="evidence" value="ECO:0007669"/>
    <property type="project" value="UniProtKB-UniRule"/>
</dbReference>
<protein>
    <recommendedName>
        <fullName evidence="3">non-specific serine/threonine protein kinase</fullName>
        <ecNumber evidence="3">2.7.11.1</ecNumber>
    </recommendedName>
</protein>
<dbReference type="PANTHER" id="PTHR24419:SF18">
    <property type="entry name" value="SERINE_THREONINE-PROTEIN KINASE HASPIN"/>
    <property type="match status" value="1"/>
</dbReference>
<feature type="compositionally biased region" description="Basic residues" evidence="14">
    <location>
        <begin position="168"/>
        <end position="185"/>
    </location>
</feature>
<dbReference type="GO" id="GO:0005737">
    <property type="term" value="C:cytoplasm"/>
    <property type="evidence" value="ECO:0007669"/>
    <property type="project" value="UniProtKB-SubCell"/>
</dbReference>
<feature type="region of interest" description="Disordered" evidence="14">
    <location>
        <begin position="553"/>
        <end position="573"/>
    </location>
</feature>
<dbReference type="InterPro" id="IPR017441">
    <property type="entry name" value="Protein_kinase_ATP_BS"/>
</dbReference>
<gene>
    <name evidence="16" type="ORF">B7P43_G08259</name>
</gene>
<evidence type="ECO:0000256" key="12">
    <source>
        <dbReference type="ARBA" id="ARBA00048679"/>
    </source>
</evidence>
<sequence>MAPIKVSRTYKGKERKRRPWASIHNVMKEIINSEKESITAFDALFTKNIKMLKSQKTRKGYRGKENESHAKQLQHERAIQTDFDTVNATISVQDTFLESTFDRILAGPVFQQQEPHDVTHKSKEFSISNISTSGNQYGYRSSASEQSCNNTLFPSTWKTRKKIGELKSRKKQKHFAPKRNHPLKLKNHENDGNKNEILDLNPCLTSTPKGISCKEKNQRSPCLSPIQNSIHILPEIGQFGPSCKTSNLLSVMVEGKASSSLYKFSVHKLESLDVTAGAISANSVNVTDIPSQLHSSKVDERILSTMENSNQLHGMSSELRNLKESFTCKDQRIDSAKQPFVNQSGNGVPINGSFLSSPVHQCKNTDLRRQKSRESKCMEGAICKNDDDSVESFLGFPDVPPAQDLCGNVGKDFVLTNLYSTSDSNQYSVINEDTEKCKINRNLSQSKSTNVSVILFDSWDSVQDRKLEPTSESKVCDQDQVLKSGMLSSDSQRLLYPYHTRRHCAQNSAVRNIKEGLCHINYSGSQRAQESSVLSTDTGLLCSSVSKNLVLQDSSADTDESQINKQDHTTQDSTVYDTDQNELLCSNISKSCILPESSVVNSDAGKQSISVKSIKKQKSLRRQSSRRLSHQVVPHHAHFKYDPKSPSFRAVYHISPSKTASNSRSELTVTLPEEIEEFKLLSISEEPLVCVTARDTVLQRCCQLAPISFSEAFPASYWSTCKKIGEGVYGEVFFAEEQERSVLKVIPVEGDAIVNGEPQKKFEEILSEIVIAMELSGLRNGTENRTCSFSEVKRCICVHGNYPEELIRLWEDYDNCKGSENDSPRMFKEDQLYIILVLAFGGCDLEAHFFSTVEQSHSVFIQTGCALAVAEQVLEFEHRDLHWGNVLVLPTAEKNVTFRICGKEYSIPTKGVQVTIIDFTLSRMAYDGCSIYNDLSKDPELFTSEGDYQFEVYRLMQKHTLNNWQHFKPYTNLLWLHYLLDKMCTMVNYNCKSSRSHKQGMKMLEKLQHIVLTYKSAQDFVLNELV</sequence>
<evidence type="ECO:0000256" key="10">
    <source>
        <dbReference type="ARBA" id="ARBA00022840"/>
    </source>
</evidence>
<evidence type="ECO:0000256" key="6">
    <source>
        <dbReference type="ARBA" id="ARBA00022527"/>
    </source>
</evidence>
<evidence type="ECO:0000256" key="13">
    <source>
        <dbReference type="PROSITE-ProRule" id="PRU10141"/>
    </source>
</evidence>
<keyword evidence="9" id="KW-0418">Kinase</keyword>
<dbReference type="PROSITE" id="PS50011">
    <property type="entry name" value="PROTEIN_KINASE_DOM"/>
    <property type="match status" value="1"/>
</dbReference>
<keyword evidence="10 13" id="KW-0067">ATP-binding</keyword>
<dbReference type="Proteomes" id="UP000235965">
    <property type="component" value="Unassembled WGS sequence"/>
</dbReference>
<evidence type="ECO:0000313" key="17">
    <source>
        <dbReference type="Proteomes" id="UP000235965"/>
    </source>
</evidence>
<evidence type="ECO:0000256" key="1">
    <source>
        <dbReference type="ARBA" id="ARBA00004286"/>
    </source>
</evidence>
<evidence type="ECO:0000256" key="8">
    <source>
        <dbReference type="ARBA" id="ARBA00022741"/>
    </source>
</evidence>
<feature type="region of interest" description="Disordered" evidence="14">
    <location>
        <begin position="166"/>
        <end position="192"/>
    </location>
</feature>
<accession>A0A2J7RH97</accession>
<evidence type="ECO:0000256" key="7">
    <source>
        <dbReference type="ARBA" id="ARBA00022679"/>
    </source>
</evidence>
<comment type="subcellular location">
    <subcellularLocation>
        <location evidence="1">Chromosome</location>
    </subcellularLocation>
    <subcellularLocation>
        <location evidence="2">Cytoplasm</location>
    </subcellularLocation>
</comment>
<proteinExistence type="predicted"/>
<evidence type="ECO:0000259" key="15">
    <source>
        <dbReference type="PROSITE" id="PS50011"/>
    </source>
</evidence>
<keyword evidence="17" id="KW-1185">Reference proteome</keyword>
<dbReference type="GO" id="GO:0005694">
    <property type="term" value="C:chromosome"/>
    <property type="evidence" value="ECO:0007669"/>
    <property type="project" value="UniProtKB-SubCell"/>
</dbReference>
<dbReference type="InParanoid" id="A0A2J7RH97"/>
<comment type="catalytic activity">
    <reaction evidence="12">
        <text>L-seryl-[protein] + ATP = O-phospho-L-seryl-[protein] + ADP + H(+)</text>
        <dbReference type="Rhea" id="RHEA:17989"/>
        <dbReference type="Rhea" id="RHEA-COMP:9863"/>
        <dbReference type="Rhea" id="RHEA-COMP:11604"/>
        <dbReference type="ChEBI" id="CHEBI:15378"/>
        <dbReference type="ChEBI" id="CHEBI:29999"/>
        <dbReference type="ChEBI" id="CHEBI:30616"/>
        <dbReference type="ChEBI" id="CHEBI:83421"/>
        <dbReference type="ChEBI" id="CHEBI:456216"/>
        <dbReference type="EC" id="2.7.11.1"/>
    </reaction>
</comment>
<dbReference type="SMART" id="SM01331">
    <property type="entry name" value="DUF3635"/>
    <property type="match status" value="1"/>
</dbReference>
<comment type="caution">
    <text evidence="16">The sequence shown here is derived from an EMBL/GenBank/DDBJ whole genome shotgun (WGS) entry which is preliminary data.</text>
</comment>
<evidence type="ECO:0000256" key="5">
    <source>
        <dbReference type="ARBA" id="ARBA00022490"/>
    </source>
</evidence>
<dbReference type="GO" id="GO:0072354">
    <property type="term" value="F:histone H3T3 kinase activity"/>
    <property type="evidence" value="ECO:0007669"/>
    <property type="project" value="TreeGrafter"/>
</dbReference>
<evidence type="ECO:0000256" key="9">
    <source>
        <dbReference type="ARBA" id="ARBA00022777"/>
    </source>
</evidence>
<evidence type="ECO:0000256" key="11">
    <source>
        <dbReference type="ARBA" id="ARBA00047899"/>
    </source>
</evidence>
<dbReference type="GO" id="GO:0000278">
    <property type="term" value="P:mitotic cell cycle"/>
    <property type="evidence" value="ECO:0007669"/>
    <property type="project" value="TreeGrafter"/>
</dbReference>
<evidence type="ECO:0000256" key="2">
    <source>
        <dbReference type="ARBA" id="ARBA00004496"/>
    </source>
</evidence>
<dbReference type="InterPro" id="IPR024604">
    <property type="entry name" value="GSG2_C"/>
</dbReference>
<keyword evidence="4" id="KW-0158">Chromosome</keyword>
<feature type="binding site" evidence="13">
    <location>
        <position position="744"/>
    </location>
    <ligand>
        <name>ATP</name>
        <dbReference type="ChEBI" id="CHEBI:30616"/>
    </ligand>
</feature>
<name>A0A2J7RH97_9NEOP</name>
<dbReference type="STRING" id="105785.A0A2J7RH97"/>
<dbReference type="SUPFAM" id="SSF56112">
    <property type="entry name" value="Protein kinase-like (PK-like)"/>
    <property type="match status" value="1"/>
</dbReference>
<dbReference type="Gene3D" id="3.30.200.20">
    <property type="entry name" value="Phosphorylase Kinase, domain 1"/>
    <property type="match status" value="1"/>
</dbReference>